<accession>A0ABR7QEP1</accession>
<sequence>MNRAAAFALNGDDLYVSENQSGRVFKMGVTGTTYIMTDVAIGINDPYGLAVNNTDLYIAESGSNKISKVNITPLSVDEYILKPRIQLYPNPATNYIQLSNFPKNENYTIYNISGAKIKRSNISNNEKIDIQNLTNGLYFLKFDNGITLKFIKE</sequence>
<dbReference type="Gene3D" id="2.120.10.30">
    <property type="entry name" value="TolB, C-terminal domain"/>
    <property type="match status" value="1"/>
</dbReference>
<dbReference type="Proteomes" id="UP000619238">
    <property type="component" value="Unassembled WGS sequence"/>
</dbReference>
<name>A0ABR7QEP1_9FLAO</name>
<evidence type="ECO:0000313" key="4">
    <source>
        <dbReference type="Proteomes" id="UP000619238"/>
    </source>
</evidence>
<feature type="domain" description="Secretion system C-terminal sorting" evidence="2">
    <location>
        <begin position="87"/>
        <end position="146"/>
    </location>
</feature>
<comment type="caution">
    <text evidence="3">The sequence shown here is derived from an EMBL/GenBank/DDBJ whole genome shotgun (WGS) entry which is preliminary data.</text>
</comment>
<dbReference type="Pfam" id="PF18962">
    <property type="entry name" value="Por_Secre_tail"/>
    <property type="match status" value="1"/>
</dbReference>
<evidence type="ECO:0000313" key="3">
    <source>
        <dbReference type="EMBL" id="MBC8756893.1"/>
    </source>
</evidence>
<evidence type="ECO:0000259" key="2">
    <source>
        <dbReference type="Pfam" id="PF18962"/>
    </source>
</evidence>
<dbReference type="EMBL" id="JACGWS010000014">
    <property type="protein sequence ID" value="MBC8756893.1"/>
    <property type="molecule type" value="Genomic_DNA"/>
</dbReference>
<reference evidence="3 4" key="1">
    <citation type="submission" date="2020-07" db="EMBL/GenBank/DDBJ databases">
        <title>Description of Kordia aestuariivivens sp. nov., isolated from a tidal flat.</title>
        <authorList>
            <person name="Park S."/>
            <person name="Yoon J.-H."/>
        </authorList>
    </citation>
    <scope>NUCLEOTIDE SEQUENCE [LARGE SCALE GENOMIC DNA]</scope>
    <source>
        <strain evidence="3 4">YSTF-M3</strain>
    </source>
</reference>
<evidence type="ECO:0000256" key="1">
    <source>
        <dbReference type="ARBA" id="ARBA00022729"/>
    </source>
</evidence>
<proteinExistence type="predicted"/>
<protein>
    <submittedName>
        <fullName evidence="3">T9SS type A sorting domain-containing protein</fullName>
    </submittedName>
</protein>
<dbReference type="InterPro" id="IPR011042">
    <property type="entry name" value="6-blade_b-propeller_TolB-like"/>
</dbReference>
<organism evidence="3 4">
    <name type="scientific">Kordia aestuariivivens</name>
    <dbReference type="NCBI Taxonomy" id="2759037"/>
    <lineage>
        <taxon>Bacteria</taxon>
        <taxon>Pseudomonadati</taxon>
        <taxon>Bacteroidota</taxon>
        <taxon>Flavobacteriia</taxon>
        <taxon>Flavobacteriales</taxon>
        <taxon>Flavobacteriaceae</taxon>
        <taxon>Kordia</taxon>
    </lineage>
</organism>
<dbReference type="InterPro" id="IPR026444">
    <property type="entry name" value="Secre_tail"/>
</dbReference>
<gene>
    <name evidence="3" type="ORF">H2O64_19625</name>
</gene>
<keyword evidence="1" id="KW-0732">Signal</keyword>
<dbReference type="SUPFAM" id="SSF63825">
    <property type="entry name" value="YWTD domain"/>
    <property type="match status" value="1"/>
</dbReference>
<dbReference type="NCBIfam" id="TIGR04183">
    <property type="entry name" value="Por_Secre_tail"/>
    <property type="match status" value="1"/>
</dbReference>
<keyword evidence="4" id="KW-1185">Reference proteome</keyword>